<keyword evidence="13" id="KW-0325">Glycoprotein</keyword>
<dbReference type="PIRSF" id="PIRSF017632">
    <property type="entry name" value="Acid_ceramidase-like"/>
    <property type="match status" value="1"/>
</dbReference>
<comment type="catalytic activity">
    <reaction evidence="16">
        <text>an N-acylsphing-4-enine + H2O = sphing-4-enine + a fatty acid</text>
        <dbReference type="Rhea" id="RHEA:20856"/>
        <dbReference type="ChEBI" id="CHEBI:15377"/>
        <dbReference type="ChEBI" id="CHEBI:28868"/>
        <dbReference type="ChEBI" id="CHEBI:52639"/>
        <dbReference type="ChEBI" id="CHEBI:57756"/>
        <dbReference type="EC" id="3.5.1.23"/>
    </reaction>
</comment>
<evidence type="ECO:0000259" key="20">
    <source>
        <dbReference type="Pfam" id="PF02275"/>
    </source>
</evidence>
<proteinExistence type="inferred from homology"/>
<dbReference type="GO" id="GO:0005576">
    <property type="term" value="C:extracellular region"/>
    <property type="evidence" value="ECO:0007669"/>
    <property type="project" value="UniProtKB-SubCell"/>
</dbReference>
<keyword evidence="8 19" id="KW-0732">Signal</keyword>
<evidence type="ECO:0000256" key="18">
    <source>
        <dbReference type="PIRSR" id="PIRSR017632-1"/>
    </source>
</evidence>
<dbReference type="InterPro" id="IPR016699">
    <property type="entry name" value="Acid_ceramidase-like"/>
</dbReference>
<dbReference type="EC" id="3.5.1.23" evidence="6"/>
<dbReference type="FunFam" id="3.60.60.10:FF:000002">
    <property type="entry name" value="N-acylsphingosine amidohydrolase 1"/>
    <property type="match status" value="1"/>
</dbReference>
<evidence type="ECO:0000256" key="1">
    <source>
        <dbReference type="ARBA" id="ARBA00004371"/>
    </source>
</evidence>
<dbReference type="GO" id="GO:0006665">
    <property type="term" value="P:sphingolipid metabolic process"/>
    <property type="evidence" value="ECO:0007669"/>
    <property type="project" value="UniProtKB-KW"/>
</dbReference>
<evidence type="ECO:0000256" key="11">
    <source>
        <dbReference type="ARBA" id="ARBA00023098"/>
    </source>
</evidence>
<evidence type="ECO:0000256" key="7">
    <source>
        <dbReference type="ARBA" id="ARBA00022525"/>
    </source>
</evidence>
<dbReference type="GO" id="GO:0016020">
    <property type="term" value="C:membrane"/>
    <property type="evidence" value="ECO:0007669"/>
    <property type="project" value="GOC"/>
</dbReference>
<keyword evidence="9 17" id="KW-0378">Hydrolase</keyword>
<dbReference type="Pfam" id="PF15508">
    <property type="entry name" value="NAAA-beta"/>
    <property type="match status" value="1"/>
</dbReference>
<dbReference type="PANTHER" id="PTHR28583">
    <property type="entry name" value="ACID AMIDASE"/>
    <property type="match status" value="1"/>
</dbReference>
<evidence type="ECO:0000256" key="16">
    <source>
        <dbReference type="ARBA" id="ARBA00048057"/>
    </source>
</evidence>
<comment type="caution">
    <text evidence="22">The sequence shown here is derived from an EMBL/GenBank/DDBJ whole genome shotgun (WGS) entry which is preliminary data.</text>
</comment>
<evidence type="ECO:0000256" key="5">
    <source>
        <dbReference type="ARBA" id="ARBA00005730"/>
    </source>
</evidence>
<keyword evidence="11 17" id="KW-0443">Lipid metabolism</keyword>
<evidence type="ECO:0000256" key="19">
    <source>
        <dbReference type="SAM" id="SignalP"/>
    </source>
</evidence>
<comment type="subcellular location">
    <subcellularLocation>
        <location evidence="1">Lysosome</location>
    </subcellularLocation>
    <subcellularLocation>
        <location evidence="2">Secreted</location>
    </subcellularLocation>
</comment>
<feature type="domain" description="Acid ceramidase N-terminal" evidence="21">
    <location>
        <begin position="40"/>
        <end position="84"/>
    </location>
</feature>
<dbReference type="GO" id="GO:0017040">
    <property type="term" value="F:N-acylsphingosine amidohydrolase activity"/>
    <property type="evidence" value="ECO:0007669"/>
    <property type="project" value="UniProtKB-EC"/>
</dbReference>
<evidence type="ECO:0000256" key="8">
    <source>
        <dbReference type="ARBA" id="ARBA00022729"/>
    </source>
</evidence>
<keyword evidence="23" id="KW-1185">Reference proteome</keyword>
<dbReference type="GO" id="GO:0017064">
    <property type="term" value="F:fatty acid amide hydrolase activity"/>
    <property type="evidence" value="ECO:0007669"/>
    <property type="project" value="InterPro"/>
</dbReference>
<reference evidence="22" key="3">
    <citation type="submission" date="2023-05" db="EMBL/GenBank/DDBJ databases">
        <authorList>
            <person name="Smith C.H."/>
        </authorList>
    </citation>
    <scope>NUCLEOTIDE SEQUENCE</scope>
    <source>
        <strain evidence="22">CHS0354</strain>
        <tissue evidence="22">Mantle</tissue>
    </source>
</reference>
<feature type="domain" description="Choloylglycine hydrolase/NAAA C-terminal" evidence="20">
    <location>
        <begin position="139"/>
        <end position="378"/>
    </location>
</feature>
<dbReference type="AlphaFoldDB" id="A0AAE0VFF7"/>
<protein>
    <recommendedName>
        <fullName evidence="15">Acid ceramidase</fullName>
        <ecNumber evidence="6">3.5.1.23</ecNumber>
    </recommendedName>
</protein>
<evidence type="ECO:0000256" key="2">
    <source>
        <dbReference type="ARBA" id="ARBA00004613"/>
    </source>
</evidence>
<feature type="active site" description="Nucleophile" evidence="18">
    <location>
        <position position="139"/>
    </location>
</feature>
<organism evidence="22 23">
    <name type="scientific">Potamilus streckersoni</name>
    <dbReference type="NCBI Taxonomy" id="2493646"/>
    <lineage>
        <taxon>Eukaryota</taxon>
        <taxon>Metazoa</taxon>
        <taxon>Spiralia</taxon>
        <taxon>Lophotrochozoa</taxon>
        <taxon>Mollusca</taxon>
        <taxon>Bivalvia</taxon>
        <taxon>Autobranchia</taxon>
        <taxon>Heteroconchia</taxon>
        <taxon>Palaeoheterodonta</taxon>
        <taxon>Unionida</taxon>
        <taxon>Unionoidea</taxon>
        <taxon>Unionidae</taxon>
        <taxon>Ambleminae</taxon>
        <taxon>Lampsilini</taxon>
        <taxon>Potamilus</taxon>
    </lineage>
</organism>
<name>A0AAE0VFF7_9BIVA</name>
<dbReference type="Proteomes" id="UP001195483">
    <property type="component" value="Unassembled WGS sequence"/>
</dbReference>
<keyword evidence="7" id="KW-0964">Secreted</keyword>
<evidence type="ECO:0000256" key="13">
    <source>
        <dbReference type="ARBA" id="ARBA00023180"/>
    </source>
</evidence>
<evidence type="ECO:0000256" key="17">
    <source>
        <dbReference type="PIRNR" id="PIRNR017632"/>
    </source>
</evidence>
<evidence type="ECO:0000256" key="15">
    <source>
        <dbReference type="ARBA" id="ARBA00040588"/>
    </source>
</evidence>
<dbReference type="Gene3D" id="3.60.60.10">
    <property type="entry name" value="Penicillin V Acylase, Chain A"/>
    <property type="match status" value="1"/>
</dbReference>
<comment type="pathway">
    <text evidence="4">Sphingolipid metabolism.</text>
</comment>
<evidence type="ECO:0000259" key="21">
    <source>
        <dbReference type="Pfam" id="PF15508"/>
    </source>
</evidence>
<gene>
    <name evidence="22" type="ORF">CHS0354_025195</name>
</gene>
<dbReference type="GO" id="GO:0005764">
    <property type="term" value="C:lysosome"/>
    <property type="evidence" value="ECO:0007669"/>
    <property type="project" value="UniProtKB-SubCell"/>
</dbReference>
<dbReference type="InterPro" id="IPR029132">
    <property type="entry name" value="CBAH/NAAA_C"/>
</dbReference>
<dbReference type="CDD" id="cd01903">
    <property type="entry name" value="Ntn_AC_NAAA"/>
    <property type="match status" value="1"/>
</dbReference>
<sequence length="393" mass="44823">MLSIVIASFSLILFTEVSCQVPPYNETCVRGTYPPPASRKVPWYTINLDDPPITRWEQVGKEKKEEINFLLFKFKQFIMDWSSTIGTKIIKELDRLGPELNAMLPQPFADELKSMANASGLQLGEIVLYNLFYEFFTVCTSIVAEDPTGRLYHARNLDFGLFLGWNTKNKTWEITSALRPTIINIDWQKGGKTVFKSVNFAGYIGILTAVKPGLFTLTMNERFKLDGGYLGILEWLLGKRSGQWMGFLTRNTMEYAKSFEEATKMLGYTEMLAPAYFILGGNKSGEGCVITRNRKVEGTDLWQMRSVGAGQWYILETNYDHWSKPLFLDDRRTPANRCMQNLTQQNVGISGIFDVLSSKPVLNKLTTYTALMQVNSGHLETWLQYCPEPCFPW</sequence>
<comment type="pathway">
    <text evidence="3">Lipid metabolism; sphingolipid metabolism.</text>
</comment>
<evidence type="ECO:0000313" key="22">
    <source>
        <dbReference type="EMBL" id="KAK3576434.1"/>
    </source>
</evidence>
<reference evidence="22" key="1">
    <citation type="journal article" date="2021" name="Genome Biol. Evol.">
        <title>A High-Quality Reference Genome for a Parasitic Bivalve with Doubly Uniparental Inheritance (Bivalvia: Unionida).</title>
        <authorList>
            <person name="Smith C.H."/>
        </authorList>
    </citation>
    <scope>NUCLEOTIDE SEQUENCE</scope>
    <source>
        <strain evidence="22">CHS0354</strain>
    </source>
</reference>
<evidence type="ECO:0000256" key="10">
    <source>
        <dbReference type="ARBA" id="ARBA00022919"/>
    </source>
</evidence>
<evidence type="ECO:0000256" key="12">
    <source>
        <dbReference type="ARBA" id="ARBA00023157"/>
    </source>
</evidence>
<dbReference type="InterPro" id="IPR029130">
    <property type="entry name" value="Acid_ceramidase_N"/>
</dbReference>
<feature type="chain" id="PRO_5041959793" description="Acid ceramidase" evidence="19">
    <location>
        <begin position="20"/>
        <end position="393"/>
    </location>
</feature>
<comment type="similarity">
    <text evidence="5 17">Belongs to the acid ceramidase family.</text>
</comment>
<evidence type="ECO:0000256" key="6">
    <source>
        <dbReference type="ARBA" id="ARBA00011891"/>
    </source>
</evidence>
<keyword evidence="14" id="KW-0458">Lysosome</keyword>
<evidence type="ECO:0000313" key="23">
    <source>
        <dbReference type="Proteomes" id="UP001195483"/>
    </source>
</evidence>
<keyword evidence="12" id="KW-1015">Disulfide bond</keyword>
<evidence type="ECO:0000256" key="9">
    <source>
        <dbReference type="ARBA" id="ARBA00022801"/>
    </source>
</evidence>
<keyword evidence="10" id="KW-0746">Sphingolipid metabolism</keyword>
<feature type="signal peptide" evidence="19">
    <location>
        <begin position="1"/>
        <end position="19"/>
    </location>
</feature>
<dbReference type="Pfam" id="PF02275">
    <property type="entry name" value="CBAH"/>
    <property type="match status" value="1"/>
</dbReference>
<dbReference type="GO" id="GO:0006631">
    <property type="term" value="P:fatty acid metabolic process"/>
    <property type="evidence" value="ECO:0007669"/>
    <property type="project" value="InterPro"/>
</dbReference>
<dbReference type="EMBL" id="JAEAOA010001503">
    <property type="protein sequence ID" value="KAK3576434.1"/>
    <property type="molecule type" value="Genomic_DNA"/>
</dbReference>
<accession>A0AAE0VFF7</accession>
<reference evidence="22" key="2">
    <citation type="journal article" date="2021" name="Genome Biol. Evol.">
        <title>Developing a high-quality reference genome for a parasitic bivalve with doubly uniparental inheritance (Bivalvia: Unionida).</title>
        <authorList>
            <person name="Smith C.H."/>
        </authorList>
    </citation>
    <scope>NUCLEOTIDE SEQUENCE</scope>
    <source>
        <strain evidence="22">CHS0354</strain>
        <tissue evidence="22">Mantle</tissue>
    </source>
</reference>
<evidence type="ECO:0000256" key="3">
    <source>
        <dbReference type="ARBA" id="ARBA00004760"/>
    </source>
</evidence>
<evidence type="ECO:0000256" key="14">
    <source>
        <dbReference type="ARBA" id="ARBA00023228"/>
    </source>
</evidence>
<dbReference type="PANTHER" id="PTHR28583:SF1">
    <property type="entry name" value="ACID CERAMIDASE"/>
    <property type="match status" value="1"/>
</dbReference>
<evidence type="ECO:0000256" key="4">
    <source>
        <dbReference type="ARBA" id="ARBA00004991"/>
    </source>
</evidence>